<reference evidence="10 11" key="1">
    <citation type="submission" date="2020-09" db="EMBL/GenBank/DDBJ databases">
        <title>De no assembly of potato wild relative species, Solanum commersonii.</title>
        <authorList>
            <person name="Cho K."/>
        </authorList>
    </citation>
    <scope>NUCLEOTIDE SEQUENCE [LARGE SCALE GENOMIC DNA]</scope>
    <source>
        <strain evidence="10">LZ3.2</strain>
        <tissue evidence="10">Leaf</tissue>
    </source>
</reference>
<dbReference type="OrthoDB" id="118550at2759"/>
<evidence type="ECO:0000256" key="6">
    <source>
        <dbReference type="SAM" id="MobiDB-lite"/>
    </source>
</evidence>
<comment type="caution">
    <text evidence="10">The sequence shown here is derived from an EMBL/GenBank/DDBJ whole genome shotgun (WGS) entry which is preliminary data.</text>
</comment>
<dbReference type="PANTHER" id="PTHR44191">
    <property type="entry name" value="TRANSCRIPTION FACTOR KUA1"/>
    <property type="match status" value="1"/>
</dbReference>
<sequence>MERNCTVCGGNGHNQRTCSEKGKSIKLFGVEITATAGGAMPKKDSMERRIKKGNPWTEDEQIAFLKGLDFHGKGNWAKIAKDFVPSRTSTQVASHAQKYFMRLLDTNERKYRKKSSVFDLRPDQLEETHDHAIVPLGNNQESVQENHNNVSSVVPNYYMIKRVLPLNWVYMYPYYHHDYASTSASTAATKPVSGISYSSSSKENNLELTL</sequence>
<keyword evidence="4" id="KW-0804">Transcription</keyword>
<dbReference type="GO" id="GO:0005634">
    <property type="term" value="C:nucleus"/>
    <property type="evidence" value="ECO:0007669"/>
    <property type="project" value="UniProtKB-SubCell"/>
</dbReference>
<dbReference type="InterPro" id="IPR017884">
    <property type="entry name" value="SANT_dom"/>
</dbReference>
<dbReference type="SMART" id="SM00717">
    <property type="entry name" value="SANT"/>
    <property type="match status" value="1"/>
</dbReference>
<feature type="region of interest" description="Disordered" evidence="6">
    <location>
        <begin position="191"/>
        <end position="210"/>
    </location>
</feature>
<evidence type="ECO:0000259" key="8">
    <source>
        <dbReference type="PROSITE" id="PS51293"/>
    </source>
</evidence>
<comment type="subcellular location">
    <subcellularLocation>
        <location evidence="1">Nucleus</location>
    </subcellularLocation>
</comment>
<gene>
    <name evidence="10" type="ORF">H5410_056087</name>
</gene>
<dbReference type="AlphaFoldDB" id="A0A9J5WJB2"/>
<dbReference type="InterPro" id="IPR017930">
    <property type="entry name" value="Myb_dom"/>
</dbReference>
<feature type="domain" description="SANT" evidence="8">
    <location>
        <begin position="51"/>
        <end position="104"/>
    </location>
</feature>
<dbReference type="GO" id="GO:0006355">
    <property type="term" value="P:regulation of DNA-templated transcription"/>
    <property type="evidence" value="ECO:0007669"/>
    <property type="project" value="UniProtKB-ARBA"/>
</dbReference>
<evidence type="ECO:0000259" key="9">
    <source>
        <dbReference type="PROSITE" id="PS51294"/>
    </source>
</evidence>
<keyword evidence="3" id="KW-0238">DNA-binding</keyword>
<organism evidence="10 11">
    <name type="scientific">Solanum commersonii</name>
    <name type="common">Commerson's wild potato</name>
    <name type="synonym">Commerson's nightshade</name>
    <dbReference type="NCBI Taxonomy" id="4109"/>
    <lineage>
        <taxon>Eukaryota</taxon>
        <taxon>Viridiplantae</taxon>
        <taxon>Streptophyta</taxon>
        <taxon>Embryophyta</taxon>
        <taxon>Tracheophyta</taxon>
        <taxon>Spermatophyta</taxon>
        <taxon>Magnoliopsida</taxon>
        <taxon>eudicotyledons</taxon>
        <taxon>Gunneridae</taxon>
        <taxon>Pentapetalae</taxon>
        <taxon>asterids</taxon>
        <taxon>lamiids</taxon>
        <taxon>Solanales</taxon>
        <taxon>Solanaceae</taxon>
        <taxon>Solanoideae</taxon>
        <taxon>Solaneae</taxon>
        <taxon>Solanum</taxon>
    </lineage>
</organism>
<dbReference type="GO" id="GO:0000976">
    <property type="term" value="F:transcription cis-regulatory region binding"/>
    <property type="evidence" value="ECO:0007669"/>
    <property type="project" value="UniProtKB-ARBA"/>
</dbReference>
<accession>A0A9J5WJB2</accession>
<dbReference type="InterPro" id="IPR009057">
    <property type="entry name" value="Homeodomain-like_sf"/>
</dbReference>
<proteinExistence type="predicted"/>
<dbReference type="Pfam" id="PF00249">
    <property type="entry name" value="Myb_DNA-binding"/>
    <property type="match status" value="1"/>
</dbReference>
<dbReference type="NCBIfam" id="TIGR01557">
    <property type="entry name" value="myb_SHAQKYF"/>
    <property type="match status" value="1"/>
</dbReference>
<evidence type="ECO:0000256" key="2">
    <source>
        <dbReference type="ARBA" id="ARBA00023015"/>
    </source>
</evidence>
<evidence type="ECO:0000313" key="11">
    <source>
        <dbReference type="Proteomes" id="UP000824120"/>
    </source>
</evidence>
<dbReference type="InterPro" id="IPR001005">
    <property type="entry name" value="SANT/Myb"/>
</dbReference>
<dbReference type="GO" id="GO:0009723">
    <property type="term" value="P:response to ethylene"/>
    <property type="evidence" value="ECO:0007669"/>
    <property type="project" value="TreeGrafter"/>
</dbReference>
<keyword evidence="2" id="KW-0805">Transcription regulation</keyword>
<dbReference type="InterPro" id="IPR052245">
    <property type="entry name" value="Plant_Stress_Dev_TF"/>
</dbReference>
<dbReference type="GO" id="GO:0010597">
    <property type="term" value="P:green leaf volatile biosynthetic process"/>
    <property type="evidence" value="ECO:0007669"/>
    <property type="project" value="UniProtKB-ARBA"/>
</dbReference>
<dbReference type="GO" id="GO:0009739">
    <property type="term" value="P:response to gibberellin"/>
    <property type="evidence" value="ECO:0007669"/>
    <property type="project" value="TreeGrafter"/>
</dbReference>
<dbReference type="Gene3D" id="1.10.10.60">
    <property type="entry name" value="Homeodomain-like"/>
    <property type="match status" value="1"/>
</dbReference>
<dbReference type="PROSITE" id="PS51293">
    <property type="entry name" value="SANT"/>
    <property type="match status" value="1"/>
</dbReference>
<evidence type="ECO:0000259" key="7">
    <source>
        <dbReference type="PROSITE" id="PS50090"/>
    </source>
</evidence>
<keyword evidence="11" id="KW-1185">Reference proteome</keyword>
<evidence type="ECO:0000256" key="3">
    <source>
        <dbReference type="ARBA" id="ARBA00023125"/>
    </source>
</evidence>
<protein>
    <submittedName>
        <fullName evidence="10">Uncharacterized protein</fullName>
    </submittedName>
</protein>
<keyword evidence="5" id="KW-0539">Nucleus</keyword>
<dbReference type="PROSITE" id="PS51294">
    <property type="entry name" value="HTH_MYB"/>
    <property type="match status" value="1"/>
</dbReference>
<feature type="compositionally biased region" description="Polar residues" evidence="6">
    <location>
        <begin position="195"/>
        <end position="210"/>
    </location>
</feature>
<dbReference type="InterPro" id="IPR006447">
    <property type="entry name" value="Myb_dom_plants"/>
</dbReference>
<dbReference type="Proteomes" id="UP000824120">
    <property type="component" value="Chromosome 11"/>
</dbReference>
<dbReference type="EMBL" id="JACXVP010000011">
    <property type="protein sequence ID" value="KAG5575953.1"/>
    <property type="molecule type" value="Genomic_DNA"/>
</dbReference>
<evidence type="ECO:0000256" key="1">
    <source>
        <dbReference type="ARBA" id="ARBA00004123"/>
    </source>
</evidence>
<feature type="domain" description="HTH myb-type" evidence="9">
    <location>
        <begin position="48"/>
        <end position="104"/>
    </location>
</feature>
<dbReference type="PANTHER" id="PTHR44191:SF45">
    <property type="entry name" value="TRANSCRIPTION FACTOR MYB1R1-LIKE"/>
    <property type="match status" value="1"/>
</dbReference>
<evidence type="ECO:0000256" key="4">
    <source>
        <dbReference type="ARBA" id="ARBA00023163"/>
    </source>
</evidence>
<name>A0A9J5WJB2_SOLCO</name>
<dbReference type="CDD" id="cd00167">
    <property type="entry name" value="SANT"/>
    <property type="match status" value="1"/>
</dbReference>
<feature type="domain" description="Myb-like" evidence="7">
    <location>
        <begin position="48"/>
        <end position="100"/>
    </location>
</feature>
<dbReference type="PROSITE" id="PS50090">
    <property type="entry name" value="MYB_LIKE"/>
    <property type="match status" value="1"/>
</dbReference>
<dbReference type="SUPFAM" id="SSF46689">
    <property type="entry name" value="Homeodomain-like"/>
    <property type="match status" value="1"/>
</dbReference>
<evidence type="ECO:0000256" key="5">
    <source>
        <dbReference type="ARBA" id="ARBA00023242"/>
    </source>
</evidence>
<evidence type="ECO:0000313" key="10">
    <source>
        <dbReference type="EMBL" id="KAG5575953.1"/>
    </source>
</evidence>